<feature type="chain" id="PRO_5041434462" evidence="2">
    <location>
        <begin position="26"/>
        <end position="324"/>
    </location>
</feature>
<reference evidence="3" key="1">
    <citation type="submission" date="2022-08" db="EMBL/GenBank/DDBJ databases">
        <authorList>
            <consortium name="DOE Joint Genome Institute"/>
            <person name="Min B."/>
            <person name="Riley R."/>
            <person name="Sierra-Patev S."/>
            <person name="Naranjo-Ortiz M."/>
            <person name="Looney B."/>
            <person name="Konkel Z."/>
            <person name="Slot J.C."/>
            <person name="Sakamoto Y."/>
            <person name="Steenwyk J.L."/>
            <person name="Rokas A."/>
            <person name="Carro J."/>
            <person name="Camarero S."/>
            <person name="Ferreira P."/>
            <person name="Molpeceres G."/>
            <person name="Ruiz-Duenas F.J."/>
            <person name="Serrano A."/>
            <person name="Henrissat B."/>
            <person name="Drula E."/>
            <person name="Hughes K.W."/>
            <person name="Mata J.L."/>
            <person name="Ishikawa N.K."/>
            <person name="Vargas-Isla R."/>
            <person name="Ushijima S."/>
            <person name="Smith C.A."/>
            <person name="Ahrendt S."/>
            <person name="Andreopoulos W."/>
            <person name="He G."/>
            <person name="Labutti K."/>
            <person name="Lipzen A."/>
            <person name="Ng V."/>
            <person name="Sandor L."/>
            <person name="Barry K."/>
            <person name="Martinez A.T."/>
            <person name="Xiao Y."/>
            <person name="Gibbons J.G."/>
            <person name="Terashima K."/>
            <person name="Hibbett D.S."/>
            <person name="Grigoriev I.V."/>
        </authorList>
    </citation>
    <scope>NUCLEOTIDE SEQUENCE</scope>
    <source>
        <strain evidence="3">TFB9207</strain>
    </source>
</reference>
<feature type="compositionally biased region" description="Polar residues" evidence="1">
    <location>
        <begin position="59"/>
        <end position="81"/>
    </location>
</feature>
<evidence type="ECO:0000313" key="3">
    <source>
        <dbReference type="EMBL" id="KAJ3831243.1"/>
    </source>
</evidence>
<feature type="non-terminal residue" evidence="3">
    <location>
        <position position="324"/>
    </location>
</feature>
<dbReference type="Proteomes" id="UP001163846">
    <property type="component" value="Unassembled WGS sequence"/>
</dbReference>
<keyword evidence="4" id="KW-1185">Reference proteome</keyword>
<dbReference type="AlphaFoldDB" id="A0AA38NV77"/>
<evidence type="ECO:0000256" key="2">
    <source>
        <dbReference type="SAM" id="SignalP"/>
    </source>
</evidence>
<feature type="region of interest" description="Disordered" evidence="1">
    <location>
        <begin position="32"/>
        <end position="108"/>
    </location>
</feature>
<organism evidence="3 4">
    <name type="scientific">Lentinula raphanica</name>
    <dbReference type="NCBI Taxonomy" id="153919"/>
    <lineage>
        <taxon>Eukaryota</taxon>
        <taxon>Fungi</taxon>
        <taxon>Dikarya</taxon>
        <taxon>Basidiomycota</taxon>
        <taxon>Agaricomycotina</taxon>
        <taxon>Agaricomycetes</taxon>
        <taxon>Agaricomycetidae</taxon>
        <taxon>Agaricales</taxon>
        <taxon>Marasmiineae</taxon>
        <taxon>Omphalotaceae</taxon>
        <taxon>Lentinula</taxon>
    </lineage>
</organism>
<dbReference type="EMBL" id="MU807654">
    <property type="protein sequence ID" value="KAJ3831243.1"/>
    <property type="molecule type" value="Genomic_DNA"/>
</dbReference>
<accession>A0AA38NV77</accession>
<sequence>MVYTRPMFTTLLAFGAASFVIVVSAIPIDTNSGPSLTSSAATSTPTSNSHTPTSTSPSQLDAATPSSHNAASAQSNDQNPQRLAPSVPKGTDPGDSHNHRQSTVPSVYDMVHGNSAVLSRVIWPGLRGMGQVPSKPDINKMPSHVRWPGMPNIRQGMPSDVRVSGMDISHDMGLRPSHVRVSGKDISDDMPCLWRSPPFRVVYQAFTFQVPNLLSSFNGIVVCVVVIRTSKHLTTPYDHAGGFIDLDVHQNFAHLLPISRVPPAMIYIFNCYETYYVNFFKFSRWRTPNLCIGWLPNYLTVPDLTLPGLTLALLNYLGCVLPRF</sequence>
<evidence type="ECO:0000313" key="4">
    <source>
        <dbReference type="Proteomes" id="UP001163846"/>
    </source>
</evidence>
<proteinExistence type="predicted"/>
<gene>
    <name evidence="3" type="ORF">F5878DRAFT_676874</name>
</gene>
<keyword evidence="2" id="KW-0732">Signal</keyword>
<protein>
    <submittedName>
        <fullName evidence="3">Uncharacterized protein</fullName>
    </submittedName>
</protein>
<feature type="region of interest" description="Disordered" evidence="1">
    <location>
        <begin position="133"/>
        <end position="153"/>
    </location>
</feature>
<feature type="signal peptide" evidence="2">
    <location>
        <begin position="1"/>
        <end position="25"/>
    </location>
</feature>
<name>A0AA38NV77_9AGAR</name>
<feature type="compositionally biased region" description="Low complexity" evidence="1">
    <location>
        <begin position="32"/>
        <end position="58"/>
    </location>
</feature>
<comment type="caution">
    <text evidence="3">The sequence shown here is derived from an EMBL/GenBank/DDBJ whole genome shotgun (WGS) entry which is preliminary data.</text>
</comment>
<evidence type="ECO:0000256" key="1">
    <source>
        <dbReference type="SAM" id="MobiDB-lite"/>
    </source>
</evidence>